<comment type="caution">
    <text evidence="1">The sequence shown here is derived from an EMBL/GenBank/DDBJ whole genome shotgun (WGS) entry which is preliminary data.</text>
</comment>
<dbReference type="EMBL" id="CM042061">
    <property type="protein sequence ID" value="KAI3672536.1"/>
    <property type="molecule type" value="Genomic_DNA"/>
</dbReference>
<evidence type="ECO:0000313" key="2">
    <source>
        <dbReference type="Proteomes" id="UP001055879"/>
    </source>
</evidence>
<accession>A0ACB8XQL9</accession>
<evidence type="ECO:0000313" key="1">
    <source>
        <dbReference type="EMBL" id="KAI3672536.1"/>
    </source>
</evidence>
<name>A0ACB8XQL9_ARCLA</name>
<organism evidence="1 2">
    <name type="scientific">Arctium lappa</name>
    <name type="common">Greater burdock</name>
    <name type="synonym">Lappa major</name>
    <dbReference type="NCBI Taxonomy" id="4217"/>
    <lineage>
        <taxon>Eukaryota</taxon>
        <taxon>Viridiplantae</taxon>
        <taxon>Streptophyta</taxon>
        <taxon>Embryophyta</taxon>
        <taxon>Tracheophyta</taxon>
        <taxon>Spermatophyta</taxon>
        <taxon>Magnoliopsida</taxon>
        <taxon>eudicotyledons</taxon>
        <taxon>Gunneridae</taxon>
        <taxon>Pentapetalae</taxon>
        <taxon>asterids</taxon>
        <taxon>campanulids</taxon>
        <taxon>Asterales</taxon>
        <taxon>Asteraceae</taxon>
        <taxon>Carduoideae</taxon>
        <taxon>Cardueae</taxon>
        <taxon>Arctiinae</taxon>
        <taxon>Arctium</taxon>
    </lineage>
</organism>
<keyword evidence="2" id="KW-1185">Reference proteome</keyword>
<reference evidence="2" key="1">
    <citation type="journal article" date="2022" name="Mol. Ecol. Resour.">
        <title>The genomes of chicory, endive, great burdock and yacon provide insights into Asteraceae palaeo-polyploidization history and plant inulin production.</title>
        <authorList>
            <person name="Fan W."/>
            <person name="Wang S."/>
            <person name="Wang H."/>
            <person name="Wang A."/>
            <person name="Jiang F."/>
            <person name="Liu H."/>
            <person name="Zhao H."/>
            <person name="Xu D."/>
            <person name="Zhang Y."/>
        </authorList>
    </citation>
    <scope>NUCLEOTIDE SEQUENCE [LARGE SCALE GENOMIC DNA]</scope>
    <source>
        <strain evidence="2">cv. Niubang</strain>
    </source>
</reference>
<protein>
    <submittedName>
        <fullName evidence="1">Uncharacterized protein</fullName>
    </submittedName>
</protein>
<gene>
    <name evidence="1" type="ORF">L6452_38626</name>
</gene>
<reference evidence="1 2" key="2">
    <citation type="journal article" date="2022" name="Mol. Ecol. Resour.">
        <title>The genomes of chicory, endive, great burdock and yacon provide insights into Asteraceae paleo-polyploidization history and plant inulin production.</title>
        <authorList>
            <person name="Fan W."/>
            <person name="Wang S."/>
            <person name="Wang H."/>
            <person name="Wang A."/>
            <person name="Jiang F."/>
            <person name="Liu H."/>
            <person name="Zhao H."/>
            <person name="Xu D."/>
            <person name="Zhang Y."/>
        </authorList>
    </citation>
    <scope>NUCLEOTIDE SEQUENCE [LARGE SCALE GENOMIC DNA]</scope>
    <source>
        <strain evidence="2">cv. Niubang</strain>
    </source>
</reference>
<proteinExistence type="predicted"/>
<dbReference type="Proteomes" id="UP001055879">
    <property type="component" value="Linkage Group LG15"/>
</dbReference>
<sequence length="524" mass="55728">MQSQSQNLESSSMADKSTTQKRGGSISEDDVSLLLQRYKATTVLDLLGEVYRFQDVQDVKIDWNALVKQTKTGITNPREYQMLWRHLAYCDPLLEELEDDAEPLDDDSDLECELEAFPTVSNEASAEAAACVKVLIDSGSSSDLCLERGLTIESPLTINIPNDKSENPLLASSSSGINITVPVSVPRQTLPTVSSAEGLDTNGCANSNLPPRRKRKPWSADEDKELFAAVQRCGEGNWANILKGDFKGDRTASQLSQRWNIIKKRKSNSITKMGSQISEIKLAARRALNLALDKPVADNAKATSSLGGNISVQPTVSEPSSAGTLPQSQSQPDSKRAFPRSQPFPTRPSPKPLTSGPDAVKAAAVAAGARIATQSVAAAILKAQLKSAIHIKTTSSGNTRPSPATHMGSDYFRDRYSRMAPNAPRANLGSSHVSPSVGPAVQVNPGGSGPDVNVASEAGDGVEVKPCGSGSSPVEPVGEDQGAVCGGPERDVVQDNLGSKDEDEEEQPLPASNVESEQRRCLGS</sequence>